<sequence>MVTKKTAVYVDGYNLHYGRLRNTPYKWLDLVRLFDDLLTVQDGVARIDAVKLFSAHALARFASHGNASVQAQQAYHRALQTLYPERFSIVLGTHSMDNSGALVPVFRDGIPYAGMTG</sequence>
<dbReference type="Gene3D" id="3.40.50.1010">
    <property type="entry name" value="5'-nuclease"/>
    <property type="match status" value="1"/>
</dbReference>
<evidence type="ECO:0000313" key="1">
    <source>
        <dbReference type="EMBL" id="XBP72783.1"/>
    </source>
</evidence>
<geneLocation type="plasmid" evidence="1">
    <name>p2</name>
</geneLocation>
<dbReference type="RefSeq" id="WP_349282546.1">
    <property type="nucleotide sequence ID" value="NZ_CBCSCU010000085.1"/>
</dbReference>
<gene>
    <name evidence="1" type="ORF">ABLV49_23575</name>
</gene>
<protein>
    <recommendedName>
        <fullName evidence="2">NYN domain-containing protein</fullName>
    </recommendedName>
</protein>
<dbReference type="AlphaFoldDB" id="A0AAU7LZ85"/>
<name>A0AAU7LZ85_9BURK</name>
<proteinExistence type="predicted"/>
<evidence type="ECO:0008006" key="2">
    <source>
        <dbReference type="Google" id="ProtNLM"/>
    </source>
</evidence>
<dbReference type="EMBL" id="CP157677">
    <property type="protein sequence ID" value="XBP72783.1"/>
    <property type="molecule type" value="Genomic_DNA"/>
</dbReference>
<accession>A0AAU7LZ85</accession>
<organism evidence="1">
    <name type="scientific">Polaromonas hydrogenivorans</name>
    <dbReference type="NCBI Taxonomy" id="335476"/>
    <lineage>
        <taxon>Bacteria</taxon>
        <taxon>Pseudomonadati</taxon>
        <taxon>Pseudomonadota</taxon>
        <taxon>Betaproteobacteria</taxon>
        <taxon>Burkholderiales</taxon>
        <taxon>Comamonadaceae</taxon>
        <taxon>Polaromonas</taxon>
    </lineage>
</organism>
<keyword evidence="1" id="KW-0614">Plasmid</keyword>
<reference evidence="1" key="1">
    <citation type="submission" date="2024-05" db="EMBL/GenBank/DDBJ databases">
        <authorList>
            <person name="Bunk B."/>
            <person name="Swiderski J."/>
            <person name="Sproer C."/>
            <person name="Thiel V."/>
        </authorList>
    </citation>
    <scope>NUCLEOTIDE SEQUENCE</scope>
    <source>
        <strain evidence="1">DSM 17735</strain>
        <plasmid evidence="1">p2</plasmid>
    </source>
</reference>